<name>A0A7X2IKS6_9BURK</name>
<reference evidence="1 2" key="1">
    <citation type="submission" date="2019-11" db="EMBL/GenBank/DDBJ databases">
        <title>Novel species isolated from a subtropical stream in China.</title>
        <authorList>
            <person name="Lu H."/>
        </authorList>
    </citation>
    <scope>NUCLEOTIDE SEQUENCE [LARGE SCALE GENOMIC DNA]</scope>
    <source>
        <strain evidence="1 2">FT92W</strain>
    </source>
</reference>
<dbReference type="AlphaFoldDB" id="A0A7X2IKS6"/>
<dbReference type="Proteomes" id="UP000446768">
    <property type="component" value="Unassembled WGS sequence"/>
</dbReference>
<proteinExistence type="predicted"/>
<evidence type="ECO:0008006" key="3">
    <source>
        <dbReference type="Google" id="ProtNLM"/>
    </source>
</evidence>
<protein>
    <recommendedName>
        <fullName evidence="3">Acyl carrier protein</fullName>
    </recommendedName>
</protein>
<evidence type="ECO:0000313" key="1">
    <source>
        <dbReference type="EMBL" id="MRV71681.1"/>
    </source>
</evidence>
<gene>
    <name evidence="1" type="ORF">GJ700_08070</name>
</gene>
<evidence type="ECO:0000313" key="2">
    <source>
        <dbReference type="Proteomes" id="UP000446768"/>
    </source>
</evidence>
<sequence>MTKVLAMQAIRDAVHQVVGEEWAQEMVVDDDTSLSGGLELDSIEIARVIEIMLKRFPAVDFESWFAQMTMERIAGLTVGDIAGFIASSHPELAA</sequence>
<dbReference type="RefSeq" id="WP_154372412.1">
    <property type="nucleotide sequence ID" value="NZ_WKJJ01000004.1"/>
</dbReference>
<keyword evidence="2" id="KW-1185">Reference proteome</keyword>
<accession>A0A7X2IKS6</accession>
<comment type="caution">
    <text evidence="1">The sequence shown here is derived from an EMBL/GenBank/DDBJ whole genome shotgun (WGS) entry which is preliminary data.</text>
</comment>
<organism evidence="1 2">
    <name type="scientific">Pseudoduganella rivuli</name>
    <dbReference type="NCBI Taxonomy" id="2666085"/>
    <lineage>
        <taxon>Bacteria</taxon>
        <taxon>Pseudomonadati</taxon>
        <taxon>Pseudomonadota</taxon>
        <taxon>Betaproteobacteria</taxon>
        <taxon>Burkholderiales</taxon>
        <taxon>Oxalobacteraceae</taxon>
        <taxon>Telluria group</taxon>
        <taxon>Pseudoduganella</taxon>
    </lineage>
</organism>
<dbReference type="EMBL" id="WKJJ01000004">
    <property type="protein sequence ID" value="MRV71681.1"/>
    <property type="molecule type" value="Genomic_DNA"/>
</dbReference>